<dbReference type="EMBL" id="PGUY01000047">
    <property type="protein sequence ID" value="PLT29004.1"/>
    <property type="molecule type" value="Genomic_DNA"/>
</dbReference>
<evidence type="ECO:0000313" key="1">
    <source>
        <dbReference type="EMBL" id="PLT29004.1"/>
    </source>
</evidence>
<gene>
    <name evidence="1" type="ORF">CUU66_15225</name>
</gene>
<name>A0A2N5M3R4_9BACI</name>
<dbReference type="GO" id="GO:0046983">
    <property type="term" value="F:protein dimerization activity"/>
    <property type="evidence" value="ECO:0007669"/>
    <property type="project" value="InterPro"/>
</dbReference>
<keyword evidence="2" id="KW-1185">Reference proteome</keyword>
<dbReference type="OrthoDB" id="2973153at2"/>
<dbReference type="AlphaFoldDB" id="A0A2N5M3R4"/>
<dbReference type="Pfam" id="PF09388">
    <property type="entry name" value="SpoOE-like"/>
    <property type="match status" value="1"/>
</dbReference>
<dbReference type="Proteomes" id="UP000234748">
    <property type="component" value="Unassembled WGS sequence"/>
</dbReference>
<evidence type="ECO:0000313" key="2">
    <source>
        <dbReference type="Proteomes" id="UP000234748"/>
    </source>
</evidence>
<dbReference type="Gene3D" id="4.10.280.10">
    <property type="entry name" value="Helix-loop-helix DNA-binding domain"/>
    <property type="match status" value="1"/>
</dbReference>
<sequence length="54" mass="6087">MMTKAALEEKIEETRTIMIYTASIMGILSAETIQLSQSLDTYIALYQLLNKSES</sequence>
<dbReference type="RefSeq" id="WP_101643632.1">
    <property type="nucleotide sequence ID" value="NZ_PGUY01000047.1"/>
</dbReference>
<proteinExistence type="predicted"/>
<dbReference type="SUPFAM" id="SSF140500">
    <property type="entry name" value="BAS1536-like"/>
    <property type="match status" value="1"/>
</dbReference>
<protein>
    <recommendedName>
        <fullName evidence="3">Spo0E family sporulation regulatory protein-aspartic acid phosphatase</fullName>
    </recommendedName>
</protein>
<comment type="caution">
    <text evidence="1">The sequence shown here is derived from an EMBL/GenBank/DDBJ whole genome shotgun (WGS) entry which is preliminary data.</text>
</comment>
<organism evidence="1 2">
    <name type="scientific">Peribacillus deserti</name>
    <dbReference type="NCBI Taxonomy" id="673318"/>
    <lineage>
        <taxon>Bacteria</taxon>
        <taxon>Bacillati</taxon>
        <taxon>Bacillota</taxon>
        <taxon>Bacilli</taxon>
        <taxon>Bacillales</taxon>
        <taxon>Bacillaceae</taxon>
        <taxon>Peribacillus</taxon>
    </lineage>
</organism>
<accession>A0A2N5M3R4</accession>
<dbReference type="GO" id="GO:0043937">
    <property type="term" value="P:regulation of sporulation"/>
    <property type="evidence" value="ECO:0007669"/>
    <property type="project" value="InterPro"/>
</dbReference>
<dbReference type="InterPro" id="IPR018540">
    <property type="entry name" value="Spo0E-like"/>
</dbReference>
<dbReference type="InterPro" id="IPR037208">
    <property type="entry name" value="Spo0E-like_sf"/>
</dbReference>
<dbReference type="InterPro" id="IPR036638">
    <property type="entry name" value="HLH_DNA-bd_sf"/>
</dbReference>
<evidence type="ECO:0008006" key="3">
    <source>
        <dbReference type="Google" id="ProtNLM"/>
    </source>
</evidence>
<reference evidence="1 2" key="1">
    <citation type="submission" date="2017-11" db="EMBL/GenBank/DDBJ databases">
        <title>Comparitive Functional Genomics of Dry Heat Resistant strains isolated from the Viking Spacecraft.</title>
        <authorList>
            <person name="Seuylemezian A."/>
            <person name="Cooper K."/>
            <person name="Vaishampayan P."/>
        </authorList>
    </citation>
    <scope>NUCLEOTIDE SEQUENCE [LARGE SCALE GENOMIC DNA]</scope>
    <source>
        <strain evidence="1 2">V1-29</strain>
    </source>
</reference>